<evidence type="ECO:0000313" key="7">
    <source>
        <dbReference type="EMBL" id="HGY93949.1"/>
    </source>
</evidence>
<reference evidence="7" key="1">
    <citation type="journal article" date="2020" name="mSystems">
        <title>Genome- and Community-Level Interaction Insights into Carbon Utilization and Element Cycling Functions of Hydrothermarchaeota in Hydrothermal Sediment.</title>
        <authorList>
            <person name="Zhou Z."/>
            <person name="Liu Y."/>
            <person name="Xu W."/>
            <person name="Pan J."/>
            <person name="Luo Z.H."/>
            <person name="Li M."/>
        </authorList>
    </citation>
    <scope>NUCLEOTIDE SEQUENCE [LARGE SCALE GENOMIC DNA]</scope>
    <source>
        <strain evidence="7">SpSt-855</strain>
    </source>
</reference>
<dbReference type="EMBL" id="DTKL01000022">
    <property type="protein sequence ID" value="HGY93949.1"/>
    <property type="molecule type" value="Genomic_DNA"/>
</dbReference>
<dbReference type="InterPro" id="IPR016162">
    <property type="entry name" value="Ald_DH_N"/>
</dbReference>
<dbReference type="Pfam" id="PF00171">
    <property type="entry name" value="Aldedh"/>
    <property type="match status" value="1"/>
</dbReference>
<proteinExistence type="inferred from homology"/>
<accession>A0A7V4XRQ0</accession>
<feature type="domain" description="Aldehyde dehydrogenase" evidence="6">
    <location>
        <begin position="22"/>
        <end position="464"/>
    </location>
</feature>
<dbReference type="Gene3D" id="3.40.605.10">
    <property type="entry name" value="Aldehyde Dehydrogenase, Chain A, domain 1"/>
    <property type="match status" value="1"/>
</dbReference>
<dbReference type="SUPFAM" id="SSF53720">
    <property type="entry name" value="ALDH-like"/>
    <property type="match status" value="1"/>
</dbReference>
<name>A0A7V4XRQ0_9BACT</name>
<evidence type="ECO:0000256" key="1">
    <source>
        <dbReference type="ARBA" id="ARBA00009986"/>
    </source>
</evidence>
<evidence type="ECO:0000256" key="3">
    <source>
        <dbReference type="ARBA" id="ARBA00050769"/>
    </source>
</evidence>
<evidence type="ECO:0000256" key="4">
    <source>
        <dbReference type="ARBA" id="ARBA00051918"/>
    </source>
</evidence>
<dbReference type="InterPro" id="IPR044151">
    <property type="entry name" value="ALDH_KGSADH"/>
</dbReference>
<dbReference type="InterPro" id="IPR016161">
    <property type="entry name" value="Ald_DH/histidinol_DH"/>
</dbReference>
<dbReference type="InterPro" id="IPR050740">
    <property type="entry name" value="Aldehyde_DH_Superfamily"/>
</dbReference>
<organism evidence="7">
    <name type="scientific">Acidobacterium capsulatum</name>
    <dbReference type="NCBI Taxonomy" id="33075"/>
    <lineage>
        <taxon>Bacteria</taxon>
        <taxon>Pseudomonadati</taxon>
        <taxon>Acidobacteriota</taxon>
        <taxon>Terriglobia</taxon>
        <taxon>Terriglobales</taxon>
        <taxon>Acidobacteriaceae</taxon>
        <taxon>Acidobacterium</taxon>
    </lineage>
</organism>
<keyword evidence="2" id="KW-0560">Oxidoreductase</keyword>
<dbReference type="InterPro" id="IPR015590">
    <property type="entry name" value="Aldehyde_DH_dom"/>
</dbReference>
<dbReference type="EC" id="1.2.1.26" evidence="5"/>
<gene>
    <name evidence="7" type="ORF">ENW50_04565</name>
</gene>
<dbReference type="FunFam" id="3.40.605.10:FF:000037">
    <property type="entry name" value="NADP-dependent fatty aldehyde dehydrogenase"/>
    <property type="match status" value="1"/>
</dbReference>
<sequence length="535" mass="56141">MAMLSGLSIIGEETVSSADSTVSFRAVDPATGEFLEPAYSSASLTQVETAVQRAADASSAYGKLPGNEKGRFLRTIAEGLEAAAEELVARAHLESGLPLKRLQGELARTANQLRLFAQIAEEGSWVQARIDPAQPDRKPLPRADIRSMLRPLGPVVVFGASNFPLAFSVAGGDTASALAAGNPVVVKAHPAHPGTSEIVGRIIADSAHTCGLPAGVFSLLFDAGIEVAAALVKHPAIKAVGFTGSLTAGKALMRLAAERPEPIPCFTEMSSSNPLVVLPEALAQRGTEIATGLYESFTLGVGQFCTKPGLVFLPADGSADAFVAELTRRTAEGSAAVMLTPGICGSFHARLNQHKAHAQVQVLAEAAESCNSKGAHAVPALLQTTGDALLKSPELAHEVFGPCTLLVRYANREQLLALARAMEGQLTASLHGTGNDLVAAADLVELLEQKAGRLIFNGFPTGVEVCHAMVHGGPFPATSDSRWTSVGSQAIYRFARPVCYQDFPEVALPDELKNGNPLGIWRLIDGNWTRNAVAR</sequence>
<dbReference type="GO" id="GO:0047533">
    <property type="term" value="F:2,5-dioxovalerate dehydrogenase (NADP+) activity"/>
    <property type="evidence" value="ECO:0007669"/>
    <property type="project" value="UniProtKB-EC"/>
</dbReference>
<evidence type="ECO:0000259" key="6">
    <source>
        <dbReference type="Pfam" id="PF00171"/>
    </source>
</evidence>
<evidence type="ECO:0000256" key="5">
    <source>
        <dbReference type="ARBA" id="ARBA00067023"/>
    </source>
</evidence>
<dbReference type="CDD" id="cd07129">
    <property type="entry name" value="ALDH_KGSADH"/>
    <property type="match status" value="1"/>
</dbReference>
<dbReference type="InterPro" id="IPR016163">
    <property type="entry name" value="Ald_DH_C"/>
</dbReference>
<dbReference type="Gene3D" id="3.40.309.10">
    <property type="entry name" value="Aldehyde Dehydrogenase, Chain A, domain 2"/>
    <property type="match status" value="1"/>
</dbReference>
<dbReference type="PANTHER" id="PTHR43353">
    <property type="entry name" value="SUCCINATE-SEMIALDEHYDE DEHYDROGENASE, MITOCHONDRIAL"/>
    <property type="match status" value="1"/>
</dbReference>
<comment type="catalytic activity">
    <reaction evidence="3">
        <text>2,5-dioxopentanoate + NAD(+) + H2O = 2-oxoglutarate + NADH + 2 H(+)</text>
        <dbReference type="Rhea" id="RHEA:47152"/>
        <dbReference type="ChEBI" id="CHEBI:15377"/>
        <dbReference type="ChEBI" id="CHEBI:15378"/>
        <dbReference type="ChEBI" id="CHEBI:16810"/>
        <dbReference type="ChEBI" id="CHEBI:57540"/>
        <dbReference type="ChEBI" id="CHEBI:57945"/>
        <dbReference type="ChEBI" id="CHEBI:58136"/>
    </reaction>
</comment>
<protein>
    <recommendedName>
        <fullName evidence="5">2,5-dioxovalerate dehydrogenase</fullName>
        <ecNumber evidence="5">1.2.1.26</ecNumber>
    </recommendedName>
</protein>
<dbReference type="PANTHER" id="PTHR43353:SF3">
    <property type="entry name" value="ALDEHYDE DEHYDROGENASE-RELATED"/>
    <property type="match status" value="1"/>
</dbReference>
<comment type="caution">
    <text evidence="7">The sequence shown here is derived from an EMBL/GenBank/DDBJ whole genome shotgun (WGS) entry which is preliminary data.</text>
</comment>
<comment type="similarity">
    <text evidence="1">Belongs to the aldehyde dehydrogenase family.</text>
</comment>
<comment type="catalytic activity">
    <reaction evidence="4">
        <text>2,5-dioxopentanoate + NADP(+) + H2O = 2-oxoglutarate + NADPH + 2 H(+)</text>
        <dbReference type="Rhea" id="RHEA:11296"/>
        <dbReference type="ChEBI" id="CHEBI:15377"/>
        <dbReference type="ChEBI" id="CHEBI:15378"/>
        <dbReference type="ChEBI" id="CHEBI:16810"/>
        <dbReference type="ChEBI" id="CHEBI:57783"/>
        <dbReference type="ChEBI" id="CHEBI:58136"/>
        <dbReference type="ChEBI" id="CHEBI:58349"/>
        <dbReference type="EC" id="1.2.1.26"/>
    </reaction>
</comment>
<evidence type="ECO:0000256" key="2">
    <source>
        <dbReference type="ARBA" id="ARBA00023002"/>
    </source>
</evidence>
<dbReference type="AlphaFoldDB" id="A0A7V4XRQ0"/>